<dbReference type="InterPro" id="IPR036075">
    <property type="entry name" value="ARMT-1-like_metal-bd_sf"/>
</dbReference>
<dbReference type="Gene3D" id="1.10.285.20">
    <property type="entry name" value="Uncharacterised protein PF01937, DUF89, domain 2"/>
    <property type="match status" value="1"/>
</dbReference>
<dbReference type="eggNOG" id="arCOG04410">
    <property type="taxonomic scope" value="Archaea"/>
</dbReference>
<dbReference type="SUPFAM" id="SSF111321">
    <property type="entry name" value="AF1104-like"/>
    <property type="match status" value="1"/>
</dbReference>
<organism evidence="2 3">
    <name type="scientific">Thermogladius calderae (strain DSM 22663 / VKM B-2946 / 1633)</name>
    <dbReference type="NCBI Taxonomy" id="1184251"/>
    <lineage>
        <taxon>Archaea</taxon>
        <taxon>Thermoproteota</taxon>
        <taxon>Thermoprotei</taxon>
        <taxon>Desulfurococcales</taxon>
        <taxon>Desulfurococcaceae</taxon>
        <taxon>Thermogladius</taxon>
    </lineage>
</organism>
<name>I3TD10_THEC1</name>
<feature type="domain" description="Damage-control phosphatase ARMT1-like metal-binding" evidence="1">
    <location>
        <begin position="12"/>
        <end position="291"/>
    </location>
</feature>
<reference evidence="2 3" key="1">
    <citation type="journal article" date="2012" name="J. Bacteriol.">
        <title>Complete genome sequence of the hyperthermophilic cellulolytic Crenarchaeon 'Thermogladius cellulolyticus' 1633.</title>
        <authorList>
            <person name="Mardanov A.V."/>
            <person name="Kochetkova T.V."/>
            <person name="Beletsky A.V."/>
            <person name="Bonch-Osmolovskaya E.A."/>
            <person name="Ravin N.V."/>
            <person name="Skryabin K.G."/>
        </authorList>
    </citation>
    <scope>NUCLEOTIDE SEQUENCE [LARGE SCALE GENOMIC DNA]</scope>
    <source>
        <strain evidence="3">DSM 22663 / VKM B-2946 / 1633</strain>
    </source>
</reference>
<dbReference type="EMBL" id="CP003531">
    <property type="protein sequence ID" value="AFK50648.1"/>
    <property type="molecule type" value="Genomic_DNA"/>
</dbReference>
<dbReference type="InterPro" id="IPR002791">
    <property type="entry name" value="ARMT1-like_metal-bd"/>
</dbReference>
<dbReference type="Pfam" id="PF01937">
    <property type="entry name" value="ARMT1-like_dom"/>
    <property type="match status" value="1"/>
</dbReference>
<proteinExistence type="predicted"/>
<dbReference type="InterPro" id="IPR014444">
    <property type="entry name" value="PH1575-like"/>
</dbReference>
<dbReference type="Gene3D" id="3.40.50.10880">
    <property type="entry name" value="Uncharacterised protein PF01937, DUF89, domain 3"/>
    <property type="match status" value="1"/>
</dbReference>
<accession>I3TD10</accession>
<dbReference type="HOGENOM" id="CLU_071520_1_0_2"/>
<gene>
    <name evidence="2" type="ordered locus">TCELL_0223</name>
</gene>
<evidence type="ECO:0000313" key="3">
    <source>
        <dbReference type="Proteomes" id="UP000005270"/>
    </source>
</evidence>
<dbReference type="PIRSF" id="PIRSF006593">
    <property type="entry name" value="UCP006593"/>
    <property type="match status" value="1"/>
</dbReference>
<dbReference type="InParanoid" id="I3TD10"/>
<protein>
    <recommendedName>
        <fullName evidence="1">Damage-control phosphatase ARMT1-like metal-binding domain-containing protein</fullName>
    </recommendedName>
</protein>
<evidence type="ECO:0000259" key="1">
    <source>
        <dbReference type="Pfam" id="PF01937"/>
    </source>
</evidence>
<dbReference type="KEGG" id="thg:TCELL_0223"/>
<dbReference type="Proteomes" id="UP000005270">
    <property type="component" value="Chromosome"/>
</dbReference>
<dbReference type="AlphaFoldDB" id="I3TD10"/>
<dbReference type="STRING" id="1184251.TCELL_0223"/>
<keyword evidence="3" id="KW-1185">Reference proteome</keyword>
<sequence>MHGVSSMKPSFECLRCLLTIRLREVENSRASSEEKLETARRVLSLAESSFGYEAELTHLATDLYNTLTTLLPSVVDYYKKVKRELNELAIRSLGLHQDYATGLDGPSRFRYLVKLSALGNLIDLGVAGHNHINPEALTPGLVEGYEFCIDDTVELYEAVSRGGLRVLWLFDNAGEAVYDTLLIREVKRYGNTVWGLVKDEPGFQNDVTIEDAALIGLDRVLDRVASYGCRCSTVHLEKLGDEARRLVKEADVVVAKGMSHYEYLSEVDLGKQVFFILIPKCPPVARSLGDPKCQGKIVVLRKE</sequence>
<evidence type="ECO:0000313" key="2">
    <source>
        <dbReference type="EMBL" id="AFK50648.1"/>
    </source>
</evidence>